<keyword evidence="8" id="KW-0119">Carbohydrate metabolism</keyword>
<feature type="region of interest" description="Disordered" evidence="10">
    <location>
        <begin position="1"/>
        <end position="23"/>
    </location>
</feature>
<dbReference type="SUPFAM" id="SSF51735">
    <property type="entry name" value="NAD(P)-binding Rossmann-fold domains"/>
    <property type="match status" value="1"/>
</dbReference>
<dbReference type="OrthoDB" id="60984at2759"/>
<keyword evidence="7" id="KW-0560">Oxidoreductase</keyword>
<evidence type="ECO:0000256" key="6">
    <source>
        <dbReference type="ARBA" id="ARBA00022857"/>
    </source>
</evidence>
<comment type="caution">
    <text evidence="12">The sequence shown here is derived from an EMBL/GenBank/DDBJ whole genome shotgun (WGS) entry which is preliminary data.</text>
</comment>
<feature type="compositionally biased region" description="Polar residues" evidence="10">
    <location>
        <begin position="1"/>
        <end position="10"/>
    </location>
</feature>
<evidence type="ECO:0000256" key="7">
    <source>
        <dbReference type="ARBA" id="ARBA00023002"/>
    </source>
</evidence>
<organism evidence="12 13">
    <name type="scientific">Euroglyphus maynei</name>
    <name type="common">Mayne's house dust mite</name>
    <dbReference type="NCBI Taxonomy" id="6958"/>
    <lineage>
        <taxon>Eukaryota</taxon>
        <taxon>Metazoa</taxon>
        <taxon>Ecdysozoa</taxon>
        <taxon>Arthropoda</taxon>
        <taxon>Chelicerata</taxon>
        <taxon>Arachnida</taxon>
        <taxon>Acari</taxon>
        <taxon>Acariformes</taxon>
        <taxon>Sarcoptiformes</taxon>
        <taxon>Astigmata</taxon>
        <taxon>Psoroptidia</taxon>
        <taxon>Analgoidea</taxon>
        <taxon>Pyroglyphidae</taxon>
        <taxon>Pyroglyphinae</taxon>
        <taxon>Euroglyphus</taxon>
    </lineage>
</organism>
<sequence>MNGNNEIMTESSSSSSSSSSSPVAKKISTCKYHNPYLSDNDSLMNNGNNCLEDDHCSQEIIKLIKESLNYETGDHHTFIVFGASGDLATKKIYPTLWALYRDDLIPLKTGIFGYARSSMTVQKLYEHIGRHIKLRDEEERELFQQFLLHNFYVQGEYDDDNGFIKLMKRVSELEENDNGLHANRLFYLALPPNIFQSTTKLIKQHCWNTKYVD</sequence>
<keyword evidence="5" id="KW-0313">Glucose metabolism</keyword>
<evidence type="ECO:0000313" key="12">
    <source>
        <dbReference type="EMBL" id="OTF83897.1"/>
    </source>
</evidence>
<feature type="compositionally biased region" description="Low complexity" evidence="10">
    <location>
        <begin position="11"/>
        <end position="21"/>
    </location>
</feature>
<keyword evidence="6" id="KW-0521">NADP</keyword>
<accession>A0A1Y3BV07</accession>
<evidence type="ECO:0000256" key="4">
    <source>
        <dbReference type="ARBA" id="ARBA00020444"/>
    </source>
</evidence>
<evidence type="ECO:0000256" key="5">
    <source>
        <dbReference type="ARBA" id="ARBA00022526"/>
    </source>
</evidence>
<dbReference type="EC" id="1.1.1.49" evidence="3"/>
<proteinExistence type="predicted"/>
<dbReference type="Proteomes" id="UP000194236">
    <property type="component" value="Unassembled WGS sequence"/>
</dbReference>
<comment type="pathway">
    <text evidence="2">Carbohydrate degradation; pentose phosphate pathway; D-ribulose 5-phosphate from D-glucose 6-phosphate (oxidative stage): step 1/3.</text>
</comment>
<evidence type="ECO:0000256" key="8">
    <source>
        <dbReference type="ARBA" id="ARBA00023277"/>
    </source>
</evidence>
<evidence type="ECO:0000256" key="10">
    <source>
        <dbReference type="SAM" id="MobiDB-lite"/>
    </source>
</evidence>
<name>A0A1Y3BV07_EURMA</name>
<dbReference type="GO" id="GO:0050661">
    <property type="term" value="F:NADP binding"/>
    <property type="evidence" value="ECO:0007669"/>
    <property type="project" value="InterPro"/>
</dbReference>
<evidence type="ECO:0000256" key="1">
    <source>
        <dbReference type="ARBA" id="ARBA00002914"/>
    </source>
</evidence>
<gene>
    <name evidence="12" type="ORF">BLA29_009632</name>
</gene>
<dbReference type="EMBL" id="MUJZ01001686">
    <property type="protein sequence ID" value="OTF83897.1"/>
    <property type="molecule type" value="Genomic_DNA"/>
</dbReference>
<evidence type="ECO:0000256" key="9">
    <source>
        <dbReference type="ARBA" id="ARBA00047696"/>
    </source>
</evidence>
<dbReference type="PANTHER" id="PTHR23429:SF0">
    <property type="entry name" value="GLUCOSE-6-PHOSPHATE 1-DEHYDROGENASE"/>
    <property type="match status" value="1"/>
</dbReference>
<evidence type="ECO:0000313" key="13">
    <source>
        <dbReference type="Proteomes" id="UP000194236"/>
    </source>
</evidence>
<keyword evidence="13" id="KW-1185">Reference proteome</keyword>
<evidence type="ECO:0000256" key="2">
    <source>
        <dbReference type="ARBA" id="ARBA00004937"/>
    </source>
</evidence>
<dbReference type="GO" id="GO:0005829">
    <property type="term" value="C:cytosol"/>
    <property type="evidence" value="ECO:0007669"/>
    <property type="project" value="TreeGrafter"/>
</dbReference>
<dbReference type="Pfam" id="PF00479">
    <property type="entry name" value="G6PD_N"/>
    <property type="match status" value="1"/>
</dbReference>
<dbReference type="GO" id="GO:0009051">
    <property type="term" value="P:pentose-phosphate shunt, oxidative branch"/>
    <property type="evidence" value="ECO:0007669"/>
    <property type="project" value="TreeGrafter"/>
</dbReference>
<dbReference type="Gene3D" id="3.40.50.720">
    <property type="entry name" value="NAD(P)-binding Rossmann-like Domain"/>
    <property type="match status" value="1"/>
</dbReference>
<feature type="domain" description="Glucose-6-phosphate dehydrogenase NAD-binding" evidence="11">
    <location>
        <begin position="79"/>
        <end position="207"/>
    </location>
</feature>
<protein>
    <recommendedName>
        <fullName evidence="4">Glucose-6-phosphate 1-dehydrogenase</fullName>
        <ecNumber evidence="3">1.1.1.49</ecNumber>
    </recommendedName>
</protein>
<dbReference type="GO" id="GO:0004345">
    <property type="term" value="F:glucose-6-phosphate dehydrogenase activity"/>
    <property type="evidence" value="ECO:0007669"/>
    <property type="project" value="UniProtKB-EC"/>
</dbReference>
<dbReference type="InterPro" id="IPR022674">
    <property type="entry name" value="G6P_DH_NAD-bd"/>
</dbReference>
<evidence type="ECO:0000256" key="3">
    <source>
        <dbReference type="ARBA" id="ARBA00013019"/>
    </source>
</evidence>
<dbReference type="AlphaFoldDB" id="A0A1Y3BV07"/>
<dbReference type="InterPro" id="IPR001282">
    <property type="entry name" value="G6P_DH"/>
</dbReference>
<comment type="catalytic activity">
    <reaction evidence="9">
        <text>D-glucose 6-phosphate + NADP(+) = 6-phospho-D-glucono-1,5-lactone + NADPH + H(+)</text>
        <dbReference type="Rhea" id="RHEA:15841"/>
        <dbReference type="ChEBI" id="CHEBI:15378"/>
        <dbReference type="ChEBI" id="CHEBI:57783"/>
        <dbReference type="ChEBI" id="CHEBI:57955"/>
        <dbReference type="ChEBI" id="CHEBI:58349"/>
        <dbReference type="ChEBI" id="CHEBI:61548"/>
        <dbReference type="EC" id="1.1.1.49"/>
    </reaction>
    <physiologicalReaction direction="left-to-right" evidence="9">
        <dbReference type="Rhea" id="RHEA:15842"/>
    </physiologicalReaction>
</comment>
<dbReference type="PANTHER" id="PTHR23429">
    <property type="entry name" value="GLUCOSE-6-PHOSPHATE 1-DEHYDROGENASE G6PD"/>
    <property type="match status" value="1"/>
</dbReference>
<reference evidence="12 13" key="1">
    <citation type="submission" date="2017-03" db="EMBL/GenBank/DDBJ databases">
        <title>Genome Survey of Euroglyphus maynei.</title>
        <authorList>
            <person name="Arlian L.G."/>
            <person name="Morgan M.S."/>
            <person name="Rider S.D."/>
        </authorList>
    </citation>
    <scope>NUCLEOTIDE SEQUENCE [LARGE SCALE GENOMIC DNA]</scope>
    <source>
        <strain evidence="12">Arlian Lab</strain>
        <tissue evidence="12">Whole body</tissue>
    </source>
</reference>
<comment type="function">
    <text evidence="1">Cytosolic glucose-6-phosphate dehydrogenase that catalyzes the first and rate-limiting step of the oxidative branch within the pentose phosphate pathway/shunt, an alternative route to glycolysis for the dissimilation of carbohydrates and a major source of reducing power and metabolic intermediates for fatty acid and nucleic acid biosynthetic processes.</text>
</comment>
<evidence type="ECO:0000259" key="11">
    <source>
        <dbReference type="Pfam" id="PF00479"/>
    </source>
</evidence>
<dbReference type="GO" id="GO:0006006">
    <property type="term" value="P:glucose metabolic process"/>
    <property type="evidence" value="ECO:0007669"/>
    <property type="project" value="UniProtKB-KW"/>
</dbReference>
<dbReference type="InterPro" id="IPR036291">
    <property type="entry name" value="NAD(P)-bd_dom_sf"/>
</dbReference>